<feature type="region of interest" description="Disordered" evidence="1">
    <location>
        <begin position="48"/>
        <end position="107"/>
    </location>
</feature>
<reference evidence="2 3" key="1">
    <citation type="submission" date="2024-04" db="EMBL/GenBank/DDBJ databases">
        <title>Polymorphospora sp. isolated from Baiyangdian Lake in Xiong'an New Area.</title>
        <authorList>
            <person name="Zhang X."/>
            <person name="Liu J."/>
        </authorList>
    </citation>
    <scope>NUCLEOTIDE SEQUENCE [LARGE SCALE GENOMIC DNA]</scope>
    <source>
        <strain evidence="2 3">2-325</strain>
    </source>
</reference>
<proteinExistence type="predicted"/>
<organism evidence="2 3">
    <name type="scientific">Polymorphospora lycopeni</name>
    <dbReference type="NCBI Taxonomy" id="3140240"/>
    <lineage>
        <taxon>Bacteria</taxon>
        <taxon>Bacillati</taxon>
        <taxon>Actinomycetota</taxon>
        <taxon>Actinomycetes</taxon>
        <taxon>Micromonosporales</taxon>
        <taxon>Micromonosporaceae</taxon>
        <taxon>Polymorphospora</taxon>
    </lineage>
</organism>
<protein>
    <submittedName>
        <fullName evidence="2">Uncharacterized protein</fullName>
    </submittedName>
</protein>
<dbReference type="Proteomes" id="UP001582793">
    <property type="component" value="Unassembled WGS sequence"/>
</dbReference>
<accession>A0ABV5CUH4</accession>
<comment type="caution">
    <text evidence="2">The sequence shown here is derived from an EMBL/GenBank/DDBJ whole genome shotgun (WGS) entry which is preliminary data.</text>
</comment>
<dbReference type="RefSeq" id="WP_375735385.1">
    <property type="nucleotide sequence ID" value="NZ_JBCGDC010000065.1"/>
</dbReference>
<sequence length="201" mass="21186">MGGWRAVGRFAAWATATALSAGLVWLGLQPVLRTAVPDRVEVETGAALRGAGDGVTAPPTPTPPVPVTPPTGTASPGPATPTATGPGTPTPRPSGSRSPEPTVVRTTAPAATVDGWTVITERDGSTSYLRQFDVPGGTTTIRMTPRRVHLVSATPRPGYTMDTLQGQPDRLVVRFWTSDRIHTVDAIWWNDRPYAEVSDNA</sequence>
<gene>
    <name evidence="2" type="ORF">AAFH96_21495</name>
</gene>
<feature type="compositionally biased region" description="Pro residues" evidence="1">
    <location>
        <begin position="58"/>
        <end position="69"/>
    </location>
</feature>
<evidence type="ECO:0000313" key="2">
    <source>
        <dbReference type="EMBL" id="MFB6395663.1"/>
    </source>
</evidence>
<evidence type="ECO:0000256" key="1">
    <source>
        <dbReference type="SAM" id="MobiDB-lite"/>
    </source>
</evidence>
<name>A0ABV5CUH4_9ACTN</name>
<keyword evidence="3" id="KW-1185">Reference proteome</keyword>
<dbReference type="EMBL" id="JBCGDC010000065">
    <property type="protein sequence ID" value="MFB6395663.1"/>
    <property type="molecule type" value="Genomic_DNA"/>
</dbReference>
<evidence type="ECO:0000313" key="3">
    <source>
        <dbReference type="Proteomes" id="UP001582793"/>
    </source>
</evidence>
<feature type="compositionally biased region" description="Low complexity" evidence="1">
    <location>
        <begin position="70"/>
        <end position="107"/>
    </location>
</feature>